<dbReference type="GO" id="GO:0016779">
    <property type="term" value="F:nucleotidyltransferase activity"/>
    <property type="evidence" value="ECO:0007669"/>
    <property type="project" value="InterPro"/>
</dbReference>
<name>A0A9P1CZ39_9DINO</name>
<keyword evidence="4" id="KW-1185">Reference proteome</keyword>
<evidence type="ECO:0000259" key="1">
    <source>
        <dbReference type="Pfam" id="PF01909"/>
    </source>
</evidence>
<dbReference type="InterPro" id="IPR043519">
    <property type="entry name" value="NT_sf"/>
</dbReference>
<reference evidence="3 4" key="2">
    <citation type="submission" date="2024-05" db="EMBL/GenBank/DDBJ databases">
        <authorList>
            <person name="Chen Y."/>
            <person name="Shah S."/>
            <person name="Dougan E. K."/>
            <person name="Thang M."/>
            <person name="Chan C."/>
        </authorList>
    </citation>
    <scope>NUCLEOTIDE SEQUENCE [LARGE SCALE GENOMIC DNA]</scope>
</reference>
<comment type="caution">
    <text evidence="2">The sequence shown here is derived from an EMBL/GenBank/DDBJ whole genome shotgun (WGS) entry which is preliminary data.</text>
</comment>
<gene>
    <name evidence="2" type="ORF">C1SCF055_LOCUS25864</name>
</gene>
<protein>
    <recommendedName>
        <fullName evidence="1">Polymerase nucleotidyl transferase domain-containing protein</fullName>
    </recommendedName>
</protein>
<feature type="domain" description="Polymerase nucleotidyl transferase" evidence="1">
    <location>
        <begin position="321"/>
        <end position="376"/>
    </location>
</feature>
<proteinExistence type="predicted"/>
<dbReference type="EMBL" id="CAMXCT010002668">
    <property type="protein sequence ID" value="CAI3999687.1"/>
    <property type="molecule type" value="Genomic_DNA"/>
</dbReference>
<evidence type="ECO:0000313" key="3">
    <source>
        <dbReference type="EMBL" id="CAL4786999.1"/>
    </source>
</evidence>
<dbReference type="PROSITE" id="PS50152">
    <property type="entry name" value="25A_SYNTH_3"/>
    <property type="match status" value="1"/>
</dbReference>
<dbReference type="Gene3D" id="3.30.460.10">
    <property type="entry name" value="Beta Polymerase, domain 2"/>
    <property type="match status" value="1"/>
</dbReference>
<dbReference type="AlphaFoldDB" id="A0A9P1CZ39"/>
<dbReference type="Proteomes" id="UP001152797">
    <property type="component" value="Unassembled WGS sequence"/>
</dbReference>
<dbReference type="Pfam" id="PF01909">
    <property type="entry name" value="NTP_transf_2"/>
    <property type="match status" value="1"/>
</dbReference>
<dbReference type="InterPro" id="IPR002934">
    <property type="entry name" value="Polymerase_NTP_transf_dom"/>
</dbReference>
<organism evidence="2">
    <name type="scientific">Cladocopium goreaui</name>
    <dbReference type="NCBI Taxonomy" id="2562237"/>
    <lineage>
        <taxon>Eukaryota</taxon>
        <taxon>Sar</taxon>
        <taxon>Alveolata</taxon>
        <taxon>Dinophyceae</taxon>
        <taxon>Suessiales</taxon>
        <taxon>Symbiodiniaceae</taxon>
        <taxon>Cladocopium</taxon>
    </lineage>
</organism>
<dbReference type="SUPFAM" id="SSF81301">
    <property type="entry name" value="Nucleotidyltransferase"/>
    <property type="match status" value="1"/>
</dbReference>
<accession>A0A9P1CZ39</accession>
<evidence type="ECO:0000313" key="4">
    <source>
        <dbReference type="Proteomes" id="UP001152797"/>
    </source>
</evidence>
<dbReference type="EMBL" id="CAMXCT020002668">
    <property type="protein sequence ID" value="CAL1153062.1"/>
    <property type="molecule type" value="Genomic_DNA"/>
</dbReference>
<dbReference type="EMBL" id="CAMXCT030002668">
    <property type="protein sequence ID" value="CAL4786999.1"/>
    <property type="molecule type" value="Genomic_DNA"/>
</dbReference>
<evidence type="ECO:0000313" key="2">
    <source>
        <dbReference type="EMBL" id="CAI3999687.1"/>
    </source>
</evidence>
<sequence>MTFDSGQWHLDPMQLLGLVKSANLEHGDAMDCASHILKHGGEDGILSFVRKLLDGLLAEEPAKYLVELKDAGMPQPLRASVQQVDSVLVKGSVSAGDSKTLPFASLTQPSVVVNLAFEADENTTFVVNVGDFLQVTGECSRRERHTEWDDLFDDSPKRGPFLEIADLRSGMEPKVQSECRALWDGPSSPCDLKIHVDSMAGHVSTQVLASSKILLSDRREHHDGVAAINLLKLHCTEGSLRHVSWSFSVSGVPHTGKSSPGPSALLPVHPNFMQGRCDEDVPKVIDMFTPTLVQRDYASGLIEKFRQEWLGNIQPSGGLKVVDVVLVGSAAVGTALKKNSDLDVCVIFNSGTHAERLSALSALAASFVKSHPDFMVGEAEKVVTARLDTRGVFRLPREAFAAALGGTEAYQIVTIQDKYNCSIDLLPCIPVNCVPREYQPQMNLSANPAKVAFFQSLPEAACQAIVLLKLWSCGASANELCRVYENAAERRWPLTDCKLKIAGYPLSVLAAAVWAGNRDAGLDPSPSRILVDVLAILASSVSKPLLVLRNGTATSADGPATATEVFHQLGVRRKTELEPCIFVQDAFYDCLFFKVGPMPLDKIRRQAASTFFRISTTCDLGRSFRWSNILASGSSEHEDAAMMPQRYSQISGRMNQFAGLTTKSVCPRRHPLTQIHLARPSRCHECETVVFGEEGVMYGCPSCPGPFQVRLCSRCKESDSELLLEPSMADLLRSHAGILDFAASMLAELA</sequence>
<reference evidence="2" key="1">
    <citation type="submission" date="2022-10" db="EMBL/GenBank/DDBJ databases">
        <authorList>
            <person name="Chen Y."/>
            <person name="Dougan E. K."/>
            <person name="Chan C."/>
            <person name="Rhodes N."/>
            <person name="Thang M."/>
        </authorList>
    </citation>
    <scope>NUCLEOTIDE SEQUENCE</scope>
</reference>